<organism evidence="5 6">
    <name type="scientific">Anaerocolumna chitinilytica</name>
    <dbReference type="NCBI Taxonomy" id="1727145"/>
    <lineage>
        <taxon>Bacteria</taxon>
        <taxon>Bacillati</taxon>
        <taxon>Bacillota</taxon>
        <taxon>Clostridia</taxon>
        <taxon>Lachnospirales</taxon>
        <taxon>Lachnospiraceae</taxon>
        <taxon>Anaerocolumna</taxon>
    </lineage>
</organism>
<dbReference type="GO" id="GO:0043565">
    <property type="term" value="F:sequence-specific DNA binding"/>
    <property type="evidence" value="ECO:0007669"/>
    <property type="project" value="InterPro"/>
</dbReference>
<dbReference type="PANTHER" id="PTHR43280:SF28">
    <property type="entry name" value="HTH-TYPE TRANSCRIPTIONAL ACTIVATOR RHAS"/>
    <property type="match status" value="1"/>
</dbReference>
<evidence type="ECO:0000313" key="5">
    <source>
        <dbReference type="EMBL" id="BCK00691.1"/>
    </source>
</evidence>
<protein>
    <recommendedName>
        <fullName evidence="4">HTH araC/xylS-type domain-containing protein</fullName>
    </recommendedName>
</protein>
<dbReference type="SUPFAM" id="SSF46689">
    <property type="entry name" value="Homeodomain-like"/>
    <property type="match status" value="1"/>
</dbReference>
<reference evidence="5 6" key="1">
    <citation type="submission" date="2020-08" db="EMBL/GenBank/DDBJ databases">
        <title>Draft genome sequencing of an Anaerocolumna strain isolated from anoxic soil subjected to BSD treatment.</title>
        <authorList>
            <person name="Uek A."/>
            <person name="Tonouchi A."/>
        </authorList>
    </citation>
    <scope>NUCLEOTIDE SEQUENCE [LARGE SCALE GENOMIC DNA]</scope>
    <source>
        <strain evidence="5 6">CTTW</strain>
    </source>
</reference>
<evidence type="ECO:0000256" key="1">
    <source>
        <dbReference type="ARBA" id="ARBA00023015"/>
    </source>
</evidence>
<dbReference type="AlphaFoldDB" id="A0A7I8DQI7"/>
<dbReference type="Gene3D" id="1.10.10.60">
    <property type="entry name" value="Homeodomain-like"/>
    <property type="match status" value="2"/>
</dbReference>
<name>A0A7I8DQI7_9FIRM</name>
<feature type="domain" description="HTH araC/xylS-type" evidence="4">
    <location>
        <begin position="317"/>
        <end position="415"/>
    </location>
</feature>
<evidence type="ECO:0000259" key="4">
    <source>
        <dbReference type="PROSITE" id="PS01124"/>
    </source>
</evidence>
<dbReference type="PANTHER" id="PTHR43280">
    <property type="entry name" value="ARAC-FAMILY TRANSCRIPTIONAL REGULATOR"/>
    <property type="match status" value="1"/>
</dbReference>
<dbReference type="InterPro" id="IPR018062">
    <property type="entry name" value="HTH_AraC-typ_CS"/>
</dbReference>
<reference evidence="5 6" key="2">
    <citation type="submission" date="2020-08" db="EMBL/GenBank/DDBJ databases">
        <authorList>
            <person name="Ueki A."/>
            <person name="Tonouchi A."/>
        </authorList>
    </citation>
    <scope>NUCLEOTIDE SEQUENCE [LARGE SCALE GENOMIC DNA]</scope>
    <source>
        <strain evidence="5 6">CTTW</strain>
    </source>
</reference>
<evidence type="ECO:0000313" key="6">
    <source>
        <dbReference type="Proteomes" id="UP000515703"/>
    </source>
</evidence>
<dbReference type="KEGG" id="acht:bsdcttw_37310"/>
<dbReference type="PRINTS" id="PR00032">
    <property type="entry name" value="HTHARAC"/>
</dbReference>
<keyword evidence="2" id="KW-0238">DNA-binding</keyword>
<evidence type="ECO:0000256" key="3">
    <source>
        <dbReference type="ARBA" id="ARBA00023163"/>
    </source>
</evidence>
<proteinExistence type="predicted"/>
<dbReference type="PROSITE" id="PS01124">
    <property type="entry name" value="HTH_ARAC_FAMILY_2"/>
    <property type="match status" value="1"/>
</dbReference>
<keyword evidence="6" id="KW-1185">Reference proteome</keyword>
<dbReference type="InterPro" id="IPR018060">
    <property type="entry name" value="HTH_AraC"/>
</dbReference>
<sequence>MLDCTINLKRIMDTYLMATENGSFFFDIRLNLILSNTDYTTVNELSDLGFDHVLSFLSEKFSKTVSDKRYFAFFLHDSIICHIVFIVRNNNYIGAIVSDPIIVRELSDVEFDEFTEPLHLSEHKKSEIRKLLMRKKTIVYEKAISYGTVLYSLSTSLMKENAPIQIIKSNQQTVKKSIKPSSISENRKWNVKGIERHIPSSTYLSLKQAIQEGDTQRLLDLINQQSASFAPVHQFYNTDHIRSIKNSCIKLCSMACYTAIDAGAPYVQTLDMTDEMILRMELTNNITEIYEMMKNVLATITNAVSKSKKSIYSQPVRKIIDYLYSHYSEKITLEDLSNLTRLSTYYISNLIKSETGLSLNDNINNIRIEQSKKLLLEKNSSILEVAQSVGFHYQNHFAAVFKKYCGISPSDYRNAHGISFVGMTSMTENAYYNLISQIVFQIKTKLTIFDGHYDVARIVNPIEHTTWVISGEEIPNESACYYFWNNNESCQNCISIRAYVQNDTFFKLEQKEKQTYLVLAFPEHIGKSVYITELLKDISNQSIINIAAAITNPLLEAADKSTDKQTGFYTRYYIDKHLPLDIRRSKAEREPLTLITVVFTLPELSNDIYEFLPLLSESAHACLPGPEDWIGHYAGNILLYVLHGKADEQIQEINHLIQTTLKGRLNSIGFSDIGVQTADQHLSQEVFEAGELFYLLFAKLHAKAQSDT</sequence>
<dbReference type="RefSeq" id="WP_207726432.1">
    <property type="nucleotide sequence ID" value="NZ_AP023368.1"/>
</dbReference>
<dbReference type="InterPro" id="IPR020449">
    <property type="entry name" value="Tscrpt_reg_AraC-type_HTH"/>
</dbReference>
<dbReference type="InterPro" id="IPR009057">
    <property type="entry name" value="Homeodomain-like_sf"/>
</dbReference>
<dbReference type="EMBL" id="AP023368">
    <property type="protein sequence ID" value="BCK00691.1"/>
    <property type="molecule type" value="Genomic_DNA"/>
</dbReference>
<dbReference type="PROSITE" id="PS00041">
    <property type="entry name" value="HTH_ARAC_FAMILY_1"/>
    <property type="match status" value="1"/>
</dbReference>
<dbReference type="GO" id="GO:0003700">
    <property type="term" value="F:DNA-binding transcription factor activity"/>
    <property type="evidence" value="ECO:0007669"/>
    <property type="project" value="InterPro"/>
</dbReference>
<keyword evidence="1" id="KW-0805">Transcription regulation</keyword>
<dbReference type="Pfam" id="PF12833">
    <property type="entry name" value="HTH_18"/>
    <property type="match status" value="1"/>
</dbReference>
<keyword evidence="3" id="KW-0804">Transcription</keyword>
<evidence type="ECO:0000256" key="2">
    <source>
        <dbReference type="ARBA" id="ARBA00023125"/>
    </source>
</evidence>
<accession>A0A7I8DQI7</accession>
<dbReference type="SMART" id="SM00342">
    <property type="entry name" value="HTH_ARAC"/>
    <property type="match status" value="1"/>
</dbReference>
<dbReference type="Proteomes" id="UP000515703">
    <property type="component" value="Chromosome"/>
</dbReference>
<gene>
    <name evidence="5" type="ORF">bsdcttw_37310</name>
</gene>